<dbReference type="OMA" id="CRHELSD"/>
<keyword evidence="1" id="KW-0175">Coiled coil</keyword>
<feature type="coiled-coil region" evidence="1">
    <location>
        <begin position="1318"/>
        <end position="1352"/>
    </location>
</feature>
<feature type="coiled-coil region" evidence="1">
    <location>
        <begin position="1241"/>
        <end position="1275"/>
    </location>
</feature>
<dbReference type="EMBL" id="CM007385">
    <property type="protein sequence ID" value="ONK69524.1"/>
    <property type="molecule type" value="Genomic_DNA"/>
</dbReference>
<feature type="region of interest" description="Disordered" evidence="2">
    <location>
        <begin position="856"/>
        <end position="881"/>
    </location>
</feature>
<feature type="compositionally biased region" description="Basic and acidic residues" evidence="2">
    <location>
        <begin position="368"/>
        <end position="386"/>
    </location>
</feature>
<proteinExistence type="predicted"/>
<feature type="coiled-coil region" evidence="1">
    <location>
        <begin position="560"/>
        <end position="629"/>
    </location>
</feature>
<feature type="coiled-coil region" evidence="1">
    <location>
        <begin position="889"/>
        <end position="934"/>
    </location>
</feature>
<feature type="coiled-coil region" evidence="1">
    <location>
        <begin position="1603"/>
        <end position="1630"/>
    </location>
</feature>
<feature type="coiled-coil region" evidence="1">
    <location>
        <begin position="2452"/>
        <end position="2486"/>
    </location>
</feature>
<evidence type="ECO:0000313" key="3">
    <source>
        <dbReference type="EMBL" id="ONK69524.1"/>
    </source>
</evidence>
<feature type="compositionally biased region" description="Basic and acidic residues" evidence="2">
    <location>
        <begin position="136"/>
        <end position="149"/>
    </location>
</feature>
<evidence type="ECO:0000313" key="4">
    <source>
        <dbReference type="Proteomes" id="UP000243459"/>
    </source>
</evidence>
<feature type="compositionally biased region" description="Polar residues" evidence="2">
    <location>
        <begin position="870"/>
        <end position="881"/>
    </location>
</feature>
<evidence type="ECO:0000256" key="2">
    <source>
        <dbReference type="SAM" id="MobiDB-lite"/>
    </source>
</evidence>
<accession>A0A5P1EUQ0</accession>
<feature type="coiled-coil region" evidence="1">
    <location>
        <begin position="2280"/>
        <end position="2423"/>
    </location>
</feature>
<dbReference type="PANTHER" id="PTHR43939">
    <property type="entry name" value="COILED-COIL DOMAIN-CONTAINING PROTEIN 158"/>
    <property type="match status" value="1"/>
</dbReference>
<feature type="region of interest" description="Disordered" evidence="2">
    <location>
        <begin position="181"/>
        <end position="200"/>
    </location>
</feature>
<organism evidence="3 4">
    <name type="scientific">Asparagus officinalis</name>
    <name type="common">Garden asparagus</name>
    <dbReference type="NCBI Taxonomy" id="4686"/>
    <lineage>
        <taxon>Eukaryota</taxon>
        <taxon>Viridiplantae</taxon>
        <taxon>Streptophyta</taxon>
        <taxon>Embryophyta</taxon>
        <taxon>Tracheophyta</taxon>
        <taxon>Spermatophyta</taxon>
        <taxon>Magnoliopsida</taxon>
        <taxon>Liliopsida</taxon>
        <taxon>Asparagales</taxon>
        <taxon>Asparagaceae</taxon>
        <taxon>Asparagoideae</taxon>
        <taxon>Asparagus</taxon>
    </lineage>
</organism>
<feature type="coiled-coil region" evidence="1">
    <location>
        <begin position="1714"/>
        <end position="1909"/>
    </location>
</feature>
<feature type="coiled-coil region" evidence="1">
    <location>
        <begin position="1949"/>
        <end position="1997"/>
    </location>
</feature>
<dbReference type="OrthoDB" id="649641at2759"/>
<gene>
    <name evidence="3" type="ORF">A4U43_C05F23890</name>
</gene>
<dbReference type="PANTHER" id="PTHR43939:SF50">
    <property type="entry name" value="NUCLEOPORIN"/>
    <property type="match status" value="1"/>
</dbReference>
<dbReference type="Proteomes" id="UP000243459">
    <property type="component" value="Chromosome 5"/>
</dbReference>
<feature type="coiled-coil region" evidence="1">
    <location>
        <begin position="1526"/>
        <end position="1553"/>
    </location>
</feature>
<feature type="compositionally biased region" description="Basic and acidic residues" evidence="2">
    <location>
        <begin position="2595"/>
        <end position="2606"/>
    </location>
</feature>
<dbReference type="Gramene" id="ONK69524">
    <property type="protein sequence ID" value="ONK69524"/>
    <property type="gene ID" value="A4U43_C05F23890"/>
</dbReference>
<feature type="region of interest" description="Disordered" evidence="2">
    <location>
        <begin position="2595"/>
        <end position="2625"/>
    </location>
</feature>
<sequence>MDKNKSRTDMLAAGRKKLQQFRKKKGKSSGKASKPENGGDPEELSKLPDSPSVPSAKHGRDQEEHPTISLDRQEANHSGSQEFNGEILENREDEADGSIHVMAPDSERTNEDGAAASTSSEVTEEGAESLVFDNSENGRDRNQTSPEEHVIRVGMIEESITPDQEATQSSFLAGRLEEVGSIVSDKPEERTPIQENSDAQSLEQNMLFTNSEGGIIVVDAEGEQSNNEETAIHHILGLGATQEEARSSILAEELQVEDASVSDKAEESSAVLPLSQDFLSAAAEDNAAPADEEGDRRNDEKAMLLSEWNLESNGPPLPDILLMEGNMSSSYRPEDSISVEETLDTILSASQGTLLMEEGDGASICNEEGDRRNDEEFGQHTGRTEEVDGSSIHSEALFHKARVSLSDEPEGTSYTEENLENSASSTKDIPHSKSEDVAIITDTGEEKRNMEERVAQSSPGKNATVESLEKLSPRVVVSFWEMTEEINKEDSHALSSNEEVEDIRQLLYITTLEKDVFRLQLEEQIVLSAEKEQHSFDEMLKLRDLVKETQNSRGMINEELDKCRSELQAMTIAKDELGNQFLFIEGEMEELQIRANELQNNLKQSQKGLSQALAELAGCRASLDTLQKEKLDLTQNIISERDARKKLMDENNFFSSENKKLASEVLEKKDQLIIALNELVQLQSSLRDAGPCIEQLIEENLYLASSLDVHKAKIRELNGTRLELPFKAKESGNTGMVLLQKDPEKDHDNSILFGILKQQLQEANIILHNLENSVDNMHSYAVSLSRSGGKAAAPGISKIIQAFESKAHNVESVSDEMPSPIEVEHPEDSYAITKEQTSSLGDILKKMDLELEKAELPLAKEQNSREHFSKSSMESEPENQQNSFFQERIDGLVENVSAYKSKIAELENHIDEIQQGANEETARLLSQVEMLQKEVNDRSFIYKQEEDSIRGVIINATGKLNASTGLYVGDGLDVGSHVVASVDAALLAITRLREKLETASVNYSTLETSFEDLSRSFSDMQGRYILAVEILKKTHGGISNVVCDSYQSVEDTLIDVTADESLENLGGNFDLLIGHLQKLNDEYRHLLSKNTELEVGLLNRNHDIEELNMRCDALSKELENECRGKDGLESILMNRGKTFEELSNKVCLLSERLGEHESGKELDAVSMSMTSENMETDFCMSMLSRLEALIASHLQKHEEIIEQLNSSKICLQEGNIATEVSAENWSLPLNILLKQELVPKVSELKDKVQLLSASNLQQEAEIKFLKEGLSKMEEAMEVSHSELNSKVSELELSEQRLSSVREKLSIAVAKGKGLVLQRDNLKQSLMEKSSELERCVQELQAKETLLHEVEAKLKSCSEVDRVEALESELSYIRNSATALRDSFLLKDSVLQRIEEVLEDLDLPEHFHSKDIVEKIELLSRLVAGNSSFPMTDWDQKSSEGRSHSDAGYVVTEAWKDEIQPNSTQELDDLKRKYEELQSKFYGLAEHNDMLEQSLLERNRVVQKWEEMLDRIDMPSRLRTSDPEDRLESLGRALSEIQQERDALQLKIENLEVSTDMLIVDLEESHKKISELSAEVVTVKSEKDFFSESLDKLRFQYLALSEKAVHDEVERENLQRELAILQQKLVKEVEVKGHQDLKNEIRNLHDLVLNTLPDGDRIGMDYDGSEITSLEALLRKLVHNYIMLSENSKHPITNKEAHFEESNSSLDKQSSRDVLHDKDQELSGLRVELDEASRSLILVKEERDETMEKYHSLKSEIEETTRQMNLLREERDHDMKKYQSLMLELEAVGKHRDFLQEQLEKYQSVMLEFEAMGKHRDTLQEQLSQEEQKTAAAREKLNVAVRKGKALVQQRDALKQTIEEMNTMAEHLKIEHNKQIEALESEKSFLVNQLAESKQNLEQHSQKLNELLSAVLSIDIGRNINVTDPILKMEEIGKVSRDLHLAVVSFENEAKKSKQAAELLLVELNEVQDRVDILQEDLEKAEAALAESYKQKLDAEAAKMDAVSRLEQFMLVHSDERKKALDTLMELKSGIDKLTKGRIVFSNLFSDVLRKDMDTFSHLKSYLESILQQVNDENVTDLPVLECSNLHINPTIEENAHADGDVWLLKFDSHFGDSLIAERLALACSSLHECTREYDDLKDKIHQHLYSIHEQATFLSEILETVKRKLVSQKEYSESLKREVTSLELAIKEKENEISSARRNVSLLYQACRCSIEEIQDRKAQTLGRTFTPEGHSSEASGAVTLLPYIDEQDDAGGHIVYTDHSIGTIADSLLSAIQSSTSINEREEYNHRKLKATILDLQRELQEKDVEMLRITEELASQIRDAETVARRSLTDLDSARTQVSLLEKKVSETENDKKLLESRISELKDSEASSQELQGKLKSLTDILAAKNQEIEGLKSGLMQALDEEESKTEALENRNMELEEIVQEKILALENVEASREKALTKLSTTVNKFDELHNLSENLLLEIESLESQLKERDAEISFLRQEVTRCTNNDLASQETNKKYQSQINDMLNKMEMMVSRFGESHIHANDENCSQIHVYTDILDKRIMSIMNELEDLRVTAQKKDVLLQMEKSRVEELLLKTGDLETVCNNEIQREPSQRQRDSVHSSSMNSPVHVETEQMVQRNKASSAPIVTHIRSGRKVNNDQIAIAIDSEKDDNLLDDEDDDKSHGFKSLTMSCLVPRATRPISDRVDGIWVSAERLLMRQPTLRLGVILYWILLHALLASII</sequence>
<feature type="coiled-coil region" evidence="1">
    <location>
        <begin position="1076"/>
        <end position="1124"/>
    </location>
</feature>
<name>A0A5P1EUQ0_ASPOF</name>
<feature type="compositionally biased region" description="Basic residues" evidence="2">
    <location>
        <begin position="14"/>
        <end position="28"/>
    </location>
</feature>
<feature type="region of interest" description="Disordered" evidence="2">
    <location>
        <begin position="365"/>
        <end position="390"/>
    </location>
</feature>
<keyword evidence="4" id="KW-1185">Reference proteome</keyword>
<feature type="compositionally biased region" description="Polar residues" evidence="2">
    <location>
        <begin position="412"/>
        <end position="427"/>
    </location>
</feature>
<feature type="compositionally biased region" description="Basic and acidic residues" evidence="2">
    <location>
        <begin position="58"/>
        <end position="75"/>
    </location>
</feature>
<protein>
    <submittedName>
        <fullName evidence="3">Uncharacterized protein</fullName>
    </submittedName>
</protein>
<reference evidence="4" key="1">
    <citation type="journal article" date="2017" name="Nat. Commun.">
        <title>The asparagus genome sheds light on the origin and evolution of a young Y chromosome.</title>
        <authorList>
            <person name="Harkess A."/>
            <person name="Zhou J."/>
            <person name="Xu C."/>
            <person name="Bowers J.E."/>
            <person name="Van der Hulst R."/>
            <person name="Ayyampalayam S."/>
            <person name="Mercati F."/>
            <person name="Riccardi P."/>
            <person name="McKain M.R."/>
            <person name="Kakrana A."/>
            <person name="Tang H."/>
            <person name="Ray J."/>
            <person name="Groenendijk J."/>
            <person name="Arikit S."/>
            <person name="Mathioni S.M."/>
            <person name="Nakano M."/>
            <person name="Shan H."/>
            <person name="Telgmann-Rauber A."/>
            <person name="Kanno A."/>
            <person name="Yue Z."/>
            <person name="Chen H."/>
            <person name="Li W."/>
            <person name="Chen Y."/>
            <person name="Xu X."/>
            <person name="Zhang Y."/>
            <person name="Luo S."/>
            <person name="Chen H."/>
            <person name="Gao J."/>
            <person name="Mao Z."/>
            <person name="Pires J.C."/>
            <person name="Luo M."/>
            <person name="Kudrna D."/>
            <person name="Wing R.A."/>
            <person name="Meyers B.C."/>
            <person name="Yi K."/>
            <person name="Kong H."/>
            <person name="Lavrijsen P."/>
            <person name="Sunseri F."/>
            <person name="Falavigna A."/>
            <person name="Ye Y."/>
            <person name="Leebens-Mack J.H."/>
            <person name="Chen G."/>
        </authorList>
    </citation>
    <scope>NUCLEOTIDE SEQUENCE [LARGE SCALE GENOMIC DNA]</scope>
    <source>
        <strain evidence="4">cv. DH0086</strain>
    </source>
</reference>
<evidence type="ECO:0000256" key="1">
    <source>
        <dbReference type="SAM" id="Coils"/>
    </source>
</evidence>
<feature type="coiled-coil region" evidence="1">
    <location>
        <begin position="2172"/>
        <end position="2206"/>
    </location>
</feature>
<feature type="region of interest" description="Disordered" evidence="2">
    <location>
        <begin position="403"/>
        <end position="431"/>
    </location>
</feature>
<feature type="region of interest" description="Disordered" evidence="2">
    <location>
        <begin position="1"/>
        <end position="149"/>
    </location>
</feature>